<gene>
    <name evidence="1" type="ORF">DFH07DRAFT_90540</name>
</gene>
<keyword evidence="2" id="KW-1185">Reference proteome</keyword>
<dbReference type="AlphaFoldDB" id="A0AAD7I963"/>
<proteinExistence type="predicted"/>
<reference evidence="1" key="1">
    <citation type="submission" date="2023-03" db="EMBL/GenBank/DDBJ databases">
        <title>Massive genome expansion in bonnet fungi (Mycena s.s.) driven by repeated elements and novel gene families across ecological guilds.</title>
        <authorList>
            <consortium name="Lawrence Berkeley National Laboratory"/>
            <person name="Harder C.B."/>
            <person name="Miyauchi S."/>
            <person name="Viragh M."/>
            <person name="Kuo A."/>
            <person name="Thoen E."/>
            <person name="Andreopoulos B."/>
            <person name="Lu D."/>
            <person name="Skrede I."/>
            <person name="Drula E."/>
            <person name="Henrissat B."/>
            <person name="Morin E."/>
            <person name="Kohler A."/>
            <person name="Barry K."/>
            <person name="LaButti K."/>
            <person name="Morin E."/>
            <person name="Salamov A."/>
            <person name="Lipzen A."/>
            <person name="Mereny Z."/>
            <person name="Hegedus B."/>
            <person name="Baldrian P."/>
            <person name="Stursova M."/>
            <person name="Weitz H."/>
            <person name="Taylor A."/>
            <person name="Grigoriev I.V."/>
            <person name="Nagy L.G."/>
            <person name="Martin F."/>
            <person name="Kauserud H."/>
        </authorList>
    </citation>
    <scope>NUCLEOTIDE SEQUENCE</scope>
    <source>
        <strain evidence="1">CBHHK188m</strain>
    </source>
</reference>
<dbReference type="EMBL" id="JARJLG010000140">
    <property type="protein sequence ID" value="KAJ7737871.1"/>
    <property type="molecule type" value="Genomic_DNA"/>
</dbReference>
<accession>A0AAD7I963</accession>
<evidence type="ECO:0000313" key="2">
    <source>
        <dbReference type="Proteomes" id="UP001215280"/>
    </source>
</evidence>
<comment type="caution">
    <text evidence="1">The sequence shown here is derived from an EMBL/GenBank/DDBJ whole genome shotgun (WGS) entry which is preliminary data.</text>
</comment>
<protein>
    <submittedName>
        <fullName evidence="1">Uncharacterized protein</fullName>
    </submittedName>
</protein>
<organism evidence="1 2">
    <name type="scientific">Mycena maculata</name>
    <dbReference type="NCBI Taxonomy" id="230809"/>
    <lineage>
        <taxon>Eukaryota</taxon>
        <taxon>Fungi</taxon>
        <taxon>Dikarya</taxon>
        <taxon>Basidiomycota</taxon>
        <taxon>Agaricomycotina</taxon>
        <taxon>Agaricomycetes</taxon>
        <taxon>Agaricomycetidae</taxon>
        <taxon>Agaricales</taxon>
        <taxon>Marasmiineae</taxon>
        <taxon>Mycenaceae</taxon>
        <taxon>Mycena</taxon>
    </lineage>
</organism>
<name>A0AAD7I963_9AGAR</name>
<evidence type="ECO:0000313" key="1">
    <source>
        <dbReference type="EMBL" id="KAJ7737871.1"/>
    </source>
</evidence>
<dbReference type="Proteomes" id="UP001215280">
    <property type="component" value="Unassembled WGS sequence"/>
</dbReference>
<sequence length="277" mass="31136">MRPRCVVARKSGPVILLEPPSSTLIAMFSEIPGGGPLTVSSNPFFAFTKNLRHIQRSNFLCPTTRRTRRRIAHLPWHQAYQLLDHASYTTALYGLNTLVAASSARRGGLRALKRHVSRLRMRTGWTRKALGSRMVRQARCRTSLPPHWDRWSMSERSYGRRAGGIPDGSGTVRFSEQVDRTGRAPIGGQCWSLEVLTSRRCAAIRYLQIQVCNSDSDSERGRGACIFFFSAEMPPKERSIFPEISQLIAQNQLTALHLGGPDECSKVEYADHWRAPS</sequence>